<protein>
    <submittedName>
        <fullName evidence="2">Uncharacterized protein</fullName>
    </submittedName>
</protein>
<feature type="compositionally biased region" description="Basic residues" evidence="1">
    <location>
        <begin position="81"/>
        <end position="94"/>
    </location>
</feature>
<gene>
    <name evidence="2" type="ORF">HK100_003637</name>
</gene>
<evidence type="ECO:0000256" key="1">
    <source>
        <dbReference type="SAM" id="MobiDB-lite"/>
    </source>
</evidence>
<keyword evidence="3" id="KW-1185">Reference proteome</keyword>
<name>A0AAD5T7G8_9FUNG</name>
<dbReference type="EMBL" id="JADGJH010000192">
    <property type="protein sequence ID" value="KAJ3134377.1"/>
    <property type="molecule type" value="Genomic_DNA"/>
</dbReference>
<organism evidence="2 3">
    <name type="scientific">Physocladia obscura</name>
    <dbReference type="NCBI Taxonomy" id="109957"/>
    <lineage>
        <taxon>Eukaryota</taxon>
        <taxon>Fungi</taxon>
        <taxon>Fungi incertae sedis</taxon>
        <taxon>Chytridiomycota</taxon>
        <taxon>Chytridiomycota incertae sedis</taxon>
        <taxon>Chytridiomycetes</taxon>
        <taxon>Chytridiales</taxon>
        <taxon>Chytriomycetaceae</taxon>
        <taxon>Physocladia</taxon>
    </lineage>
</organism>
<feature type="compositionally biased region" description="Low complexity" evidence="1">
    <location>
        <begin position="139"/>
        <end position="156"/>
    </location>
</feature>
<evidence type="ECO:0000313" key="3">
    <source>
        <dbReference type="Proteomes" id="UP001211907"/>
    </source>
</evidence>
<feature type="non-terminal residue" evidence="2">
    <location>
        <position position="305"/>
    </location>
</feature>
<dbReference type="Proteomes" id="UP001211907">
    <property type="component" value="Unassembled WGS sequence"/>
</dbReference>
<evidence type="ECO:0000313" key="2">
    <source>
        <dbReference type="EMBL" id="KAJ3134377.1"/>
    </source>
</evidence>
<proteinExistence type="predicted"/>
<sequence>MEGTKERSGGGKKKNSTATAAAAAATRRAADETASAEDEKTAEPTHASAAAQKAKARAKKTLDPDVDSDFAPVDVEVKSGTKSKAKRRNRHKKKLTESDDASLQPPISQPPPPRPPPLQPHLKINPKMKPISDFFKPKSATTAAASQSVSTSTTSSLDIGQSVVLEIRPVPLDLSLSLNDSKKSNAEEPLLKSPVLTYVSKPSLPISLKVLQSDEATNEHSPPNKYVDVDIQKKSMKALPSSAMDSKRQNVVSVVEAPKSVHPFFYLKTKREILSKQQQTTKIPQAVETLATSEQPDFGKTKRKR</sequence>
<feature type="region of interest" description="Disordered" evidence="1">
    <location>
        <begin position="277"/>
        <end position="305"/>
    </location>
</feature>
<feature type="compositionally biased region" description="Low complexity" evidence="1">
    <location>
        <begin position="16"/>
        <end position="27"/>
    </location>
</feature>
<feature type="compositionally biased region" description="Pro residues" evidence="1">
    <location>
        <begin position="107"/>
        <end position="119"/>
    </location>
</feature>
<accession>A0AAD5T7G8</accession>
<feature type="region of interest" description="Disordered" evidence="1">
    <location>
        <begin position="1"/>
        <end position="160"/>
    </location>
</feature>
<comment type="caution">
    <text evidence="2">The sequence shown here is derived from an EMBL/GenBank/DDBJ whole genome shotgun (WGS) entry which is preliminary data.</text>
</comment>
<reference evidence="2" key="1">
    <citation type="submission" date="2020-05" db="EMBL/GenBank/DDBJ databases">
        <title>Phylogenomic resolution of chytrid fungi.</title>
        <authorList>
            <person name="Stajich J.E."/>
            <person name="Amses K."/>
            <person name="Simmons R."/>
            <person name="Seto K."/>
            <person name="Myers J."/>
            <person name="Bonds A."/>
            <person name="Quandt C.A."/>
            <person name="Barry K."/>
            <person name="Liu P."/>
            <person name="Grigoriev I."/>
            <person name="Longcore J.E."/>
            <person name="James T.Y."/>
        </authorList>
    </citation>
    <scope>NUCLEOTIDE SEQUENCE</scope>
    <source>
        <strain evidence="2">JEL0513</strain>
    </source>
</reference>
<dbReference type="AlphaFoldDB" id="A0AAD5T7G8"/>